<evidence type="ECO:0000313" key="3">
    <source>
        <dbReference type="Proteomes" id="UP000242519"/>
    </source>
</evidence>
<name>A0A218ZDK8_9HELO</name>
<keyword evidence="3" id="KW-1185">Reference proteome</keyword>
<sequence>MKSTQILLALVFSAAGILPTLAVPTSSGVVTCNIDDPVIYQPILGANGKQDCLDPAFSEALAGVCKDGGYDSSTGPHELRDGNGNLVHCWSQCCKVSK</sequence>
<reference evidence="2 3" key="1">
    <citation type="submission" date="2017-04" db="EMBL/GenBank/DDBJ databases">
        <title>Draft genome sequence of Marssonina coronaria NL1: causal agent of apple blotch.</title>
        <authorList>
            <person name="Cheng Q."/>
        </authorList>
    </citation>
    <scope>NUCLEOTIDE SEQUENCE [LARGE SCALE GENOMIC DNA]</scope>
    <source>
        <strain evidence="2 3">NL1</strain>
    </source>
</reference>
<feature type="chain" id="PRO_5013188574" evidence="1">
    <location>
        <begin position="23"/>
        <end position="98"/>
    </location>
</feature>
<gene>
    <name evidence="2" type="ORF">B2J93_1739</name>
</gene>
<protein>
    <submittedName>
        <fullName evidence="2">Uncharacterized protein</fullName>
    </submittedName>
</protein>
<dbReference type="EMBL" id="MZNU01000061">
    <property type="protein sequence ID" value="OWP05690.1"/>
    <property type="molecule type" value="Genomic_DNA"/>
</dbReference>
<organism evidence="2 3">
    <name type="scientific">Diplocarpon coronariae</name>
    <dbReference type="NCBI Taxonomy" id="2795749"/>
    <lineage>
        <taxon>Eukaryota</taxon>
        <taxon>Fungi</taxon>
        <taxon>Dikarya</taxon>
        <taxon>Ascomycota</taxon>
        <taxon>Pezizomycotina</taxon>
        <taxon>Leotiomycetes</taxon>
        <taxon>Helotiales</taxon>
        <taxon>Drepanopezizaceae</taxon>
        <taxon>Diplocarpon</taxon>
    </lineage>
</organism>
<dbReference type="AlphaFoldDB" id="A0A218ZDK8"/>
<keyword evidence="1" id="KW-0732">Signal</keyword>
<accession>A0A218ZDK8</accession>
<comment type="caution">
    <text evidence="2">The sequence shown here is derived from an EMBL/GenBank/DDBJ whole genome shotgun (WGS) entry which is preliminary data.</text>
</comment>
<dbReference type="Proteomes" id="UP000242519">
    <property type="component" value="Unassembled WGS sequence"/>
</dbReference>
<dbReference type="InParanoid" id="A0A218ZDK8"/>
<proteinExistence type="predicted"/>
<evidence type="ECO:0000313" key="2">
    <source>
        <dbReference type="EMBL" id="OWP05690.1"/>
    </source>
</evidence>
<evidence type="ECO:0000256" key="1">
    <source>
        <dbReference type="SAM" id="SignalP"/>
    </source>
</evidence>
<feature type="signal peptide" evidence="1">
    <location>
        <begin position="1"/>
        <end position="22"/>
    </location>
</feature>